<gene>
    <name evidence="8" type="primary">LOC136086672</name>
</gene>
<dbReference type="CDD" id="cd03428">
    <property type="entry name" value="NUDIX_Ap4A_Nudt2"/>
    <property type="match status" value="1"/>
</dbReference>
<feature type="domain" description="Nudix hydrolase" evidence="6">
    <location>
        <begin position="2"/>
        <end position="135"/>
    </location>
</feature>
<evidence type="ECO:0000313" key="7">
    <source>
        <dbReference type="Proteomes" id="UP001652625"/>
    </source>
</evidence>
<dbReference type="Pfam" id="PF00293">
    <property type="entry name" value="NUDIX"/>
    <property type="match status" value="1"/>
</dbReference>
<dbReference type="InterPro" id="IPR000086">
    <property type="entry name" value="NUDIX_hydrolase_dom"/>
</dbReference>
<dbReference type="InterPro" id="IPR020084">
    <property type="entry name" value="NUDIX_hydrolase_CS"/>
</dbReference>
<name>A0ABM4CSS8_HYDVU</name>
<reference evidence="8" key="1">
    <citation type="submission" date="2025-08" db="UniProtKB">
        <authorList>
            <consortium name="RefSeq"/>
        </authorList>
    </citation>
    <scope>IDENTIFICATION</scope>
</reference>
<dbReference type="SUPFAM" id="SSF55811">
    <property type="entry name" value="Nudix"/>
    <property type="match status" value="1"/>
</dbReference>
<dbReference type="PANTHER" id="PTHR21340">
    <property type="entry name" value="DIADENOSINE 5,5-P1,P4-TETRAPHOSPHATE PYROPHOSPHOHYDROLASE MUTT"/>
    <property type="match status" value="1"/>
</dbReference>
<evidence type="ECO:0000259" key="6">
    <source>
        <dbReference type="PROSITE" id="PS51462"/>
    </source>
</evidence>
<keyword evidence="3" id="KW-0547">Nucleotide-binding</keyword>
<accession>A0ABM4CSS8</accession>
<dbReference type="PROSITE" id="PS51462">
    <property type="entry name" value="NUDIX"/>
    <property type="match status" value="1"/>
</dbReference>
<evidence type="ECO:0000256" key="4">
    <source>
        <dbReference type="ARBA" id="ARBA00022801"/>
    </source>
</evidence>
<dbReference type="GeneID" id="136086672"/>
<dbReference type="PANTHER" id="PTHR21340:SF0">
    <property type="entry name" value="BIS(5'-NUCLEOSYL)-TETRAPHOSPHATASE [ASYMMETRICAL]"/>
    <property type="match status" value="1"/>
</dbReference>
<evidence type="ECO:0000313" key="8">
    <source>
        <dbReference type="RefSeq" id="XP_065664977.1"/>
    </source>
</evidence>
<dbReference type="PRINTS" id="PR01405">
    <property type="entry name" value="TETRPHPHTASE"/>
</dbReference>
<proteinExistence type="inferred from homology"/>
<dbReference type="RefSeq" id="XP_065664977.1">
    <property type="nucleotide sequence ID" value="XM_065808905.1"/>
</dbReference>
<evidence type="ECO:0000256" key="1">
    <source>
        <dbReference type="ARBA" id="ARBA00005582"/>
    </source>
</evidence>
<evidence type="ECO:0000256" key="2">
    <source>
        <dbReference type="ARBA" id="ARBA00018911"/>
    </source>
</evidence>
<dbReference type="InterPro" id="IPR015797">
    <property type="entry name" value="NUDIX_hydrolase-like_dom_sf"/>
</dbReference>
<dbReference type="PROSITE" id="PS00893">
    <property type="entry name" value="NUDIX_BOX"/>
    <property type="match status" value="1"/>
</dbReference>
<dbReference type="Gene3D" id="3.90.79.10">
    <property type="entry name" value="Nucleoside Triphosphate Pyrophosphohydrolase"/>
    <property type="match status" value="1"/>
</dbReference>
<evidence type="ECO:0000256" key="5">
    <source>
        <dbReference type="ARBA" id="ARBA00032644"/>
    </source>
</evidence>
<dbReference type="Proteomes" id="UP001652625">
    <property type="component" value="Chromosome 11"/>
</dbReference>
<protein>
    <recommendedName>
        <fullName evidence="2">Bis(5'-nucleosyl)-tetraphosphatase [asymmetrical]</fullName>
    </recommendedName>
    <alternativeName>
        <fullName evidence="5">Diadenosine 5',5'''-P1,P4-tetraphosphate asymmetrical hydrolase</fullName>
    </alternativeName>
</protein>
<keyword evidence="7" id="KW-1185">Reference proteome</keyword>
<evidence type="ECO:0000256" key="3">
    <source>
        <dbReference type="ARBA" id="ARBA00022741"/>
    </source>
</evidence>
<comment type="similarity">
    <text evidence="1">Belongs to the Nudix hydrolase family.</text>
</comment>
<sequence>MATSRAAGFIIYRRLKSVEYLLLQASYGSFHWTPPKGHVDPGEDDMTTAFRETLEESGLHKDLINVHTDMEFHLNYKAYGKSKTVVYWLAELTAKDAEIKLSDEHQAFKWVEYPEALNLSGYDDLKRLFTKCNEYLNSF</sequence>
<dbReference type="InterPro" id="IPR003565">
    <property type="entry name" value="Tetra_PHTase"/>
</dbReference>
<organism evidence="7 8">
    <name type="scientific">Hydra vulgaris</name>
    <name type="common">Hydra</name>
    <name type="synonym">Hydra attenuata</name>
    <dbReference type="NCBI Taxonomy" id="6087"/>
    <lineage>
        <taxon>Eukaryota</taxon>
        <taxon>Metazoa</taxon>
        <taxon>Cnidaria</taxon>
        <taxon>Hydrozoa</taxon>
        <taxon>Hydroidolina</taxon>
        <taxon>Anthoathecata</taxon>
        <taxon>Aplanulata</taxon>
        <taxon>Hydridae</taxon>
        <taxon>Hydra</taxon>
    </lineage>
</organism>
<dbReference type="InterPro" id="IPR051325">
    <property type="entry name" value="Nudix_hydrolase_domain"/>
</dbReference>
<keyword evidence="4" id="KW-0378">Hydrolase</keyword>